<dbReference type="RefSeq" id="WP_092774419.1">
    <property type="nucleotide sequence ID" value="NZ_FOGI01000001.1"/>
</dbReference>
<sequence length="169" mass="17397">MLRVVRGVAAIGLAVGSVLLFLISWQAALTSAGYRGDPGTYQIERCTTQSTPDGDVHRCTGTFSPADSTAAVGTPSLAPARELHPPGTRLDVRRVGDQVFLPSQTIAAVSFPLLVAVAAFVLGLALHLGSLTIADDDWRLGTAAMWSLTTSAIAAALGVLGVLGVLVFG</sequence>
<evidence type="ECO:0000256" key="1">
    <source>
        <dbReference type="SAM" id="Phobius"/>
    </source>
</evidence>
<gene>
    <name evidence="2" type="ORF">SAMN04487818_101138</name>
</gene>
<keyword evidence="1" id="KW-0812">Transmembrane</keyword>
<dbReference type="EMBL" id="FOGI01000001">
    <property type="protein sequence ID" value="SEQ97355.1"/>
    <property type="molecule type" value="Genomic_DNA"/>
</dbReference>
<dbReference type="Proteomes" id="UP000199051">
    <property type="component" value="Unassembled WGS sequence"/>
</dbReference>
<accession>A0A1H9KEJ5</accession>
<feature type="transmembrane region" description="Helical" evidence="1">
    <location>
        <begin position="106"/>
        <end position="131"/>
    </location>
</feature>
<name>A0A1H9KEJ5_9PSEU</name>
<evidence type="ECO:0000313" key="3">
    <source>
        <dbReference type="Proteomes" id="UP000199051"/>
    </source>
</evidence>
<feature type="transmembrane region" description="Helical" evidence="1">
    <location>
        <begin position="7"/>
        <end position="28"/>
    </location>
</feature>
<dbReference type="STRING" id="155974.SAMN04487818_101138"/>
<proteinExistence type="predicted"/>
<feature type="transmembrane region" description="Helical" evidence="1">
    <location>
        <begin position="143"/>
        <end position="168"/>
    </location>
</feature>
<keyword evidence="1" id="KW-0472">Membrane</keyword>
<keyword evidence="3" id="KW-1185">Reference proteome</keyword>
<evidence type="ECO:0000313" key="2">
    <source>
        <dbReference type="EMBL" id="SEQ97355.1"/>
    </source>
</evidence>
<reference evidence="3" key="1">
    <citation type="submission" date="2016-10" db="EMBL/GenBank/DDBJ databases">
        <authorList>
            <person name="Varghese N."/>
            <person name="Submissions S."/>
        </authorList>
    </citation>
    <scope>NUCLEOTIDE SEQUENCE [LARGE SCALE GENOMIC DNA]</scope>
    <source>
        <strain evidence="3">DSM 44260</strain>
    </source>
</reference>
<dbReference type="AlphaFoldDB" id="A0A1H9KEJ5"/>
<protein>
    <submittedName>
        <fullName evidence="2">Uncharacterized protein</fullName>
    </submittedName>
</protein>
<organism evidence="2 3">
    <name type="scientific">Actinokineospora terrae</name>
    <dbReference type="NCBI Taxonomy" id="155974"/>
    <lineage>
        <taxon>Bacteria</taxon>
        <taxon>Bacillati</taxon>
        <taxon>Actinomycetota</taxon>
        <taxon>Actinomycetes</taxon>
        <taxon>Pseudonocardiales</taxon>
        <taxon>Pseudonocardiaceae</taxon>
        <taxon>Actinokineospora</taxon>
    </lineage>
</organism>
<keyword evidence="1" id="KW-1133">Transmembrane helix</keyword>